<dbReference type="Proteomes" id="UP001501321">
    <property type="component" value="Unassembled WGS sequence"/>
</dbReference>
<dbReference type="Pfam" id="PF04186">
    <property type="entry name" value="FxsA"/>
    <property type="match status" value="1"/>
</dbReference>
<accession>A0ABP8QC84</accession>
<feature type="region of interest" description="Disordered" evidence="1">
    <location>
        <begin position="127"/>
        <end position="161"/>
    </location>
</feature>
<dbReference type="EMBL" id="BAABFC010000012">
    <property type="protein sequence ID" value="GAA4499415.1"/>
    <property type="molecule type" value="Genomic_DNA"/>
</dbReference>
<gene>
    <name evidence="3" type="primary">fxsA</name>
    <name evidence="3" type="ORF">GCM10023095_19550</name>
</gene>
<feature type="transmembrane region" description="Helical" evidence="2">
    <location>
        <begin position="29"/>
        <end position="47"/>
    </location>
</feature>
<dbReference type="NCBIfam" id="NF008528">
    <property type="entry name" value="PRK11463.1-2"/>
    <property type="match status" value="1"/>
</dbReference>
<dbReference type="RefSeq" id="WP_345012510.1">
    <property type="nucleotide sequence ID" value="NZ_BAABFC010000012.1"/>
</dbReference>
<keyword evidence="2" id="KW-1133">Transmembrane helix</keyword>
<dbReference type="PANTHER" id="PTHR35335:SF1">
    <property type="entry name" value="UPF0716 PROTEIN FXSA"/>
    <property type="match status" value="1"/>
</dbReference>
<evidence type="ECO:0000313" key="4">
    <source>
        <dbReference type="Proteomes" id="UP001501321"/>
    </source>
</evidence>
<dbReference type="PANTHER" id="PTHR35335">
    <property type="entry name" value="UPF0716 PROTEIN FXSA"/>
    <property type="match status" value="1"/>
</dbReference>
<evidence type="ECO:0000313" key="3">
    <source>
        <dbReference type="EMBL" id="GAA4499415.1"/>
    </source>
</evidence>
<sequence>MTKLLLPAFLLLALIELWLIIQVGAVLGAFATLALMLFTAVLGISLVRSQGLKTLLAAQQRLAQGQAPAGEMLQGLLLAVAGGLLILPGFFTDLLGLLLLQPTLRRHLIARWLKAVPGFAPAASPFASPANDATGSGQVERDGRAASQGTTVDGEYERKDR</sequence>
<organism evidence="3 4">
    <name type="scientific">Pseudaeromonas paramecii</name>
    <dbReference type="NCBI Taxonomy" id="2138166"/>
    <lineage>
        <taxon>Bacteria</taxon>
        <taxon>Pseudomonadati</taxon>
        <taxon>Pseudomonadota</taxon>
        <taxon>Gammaproteobacteria</taxon>
        <taxon>Aeromonadales</taxon>
        <taxon>Aeromonadaceae</taxon>
        <taxon>Pseudaeromonas</taxon>
    </lineage>
</organism>
<dbReference type="InterPro" id="IPR007313">
    <property type="entry name" value="FxsA"/>
</dbReference>
<keyword evidence="4" id="KW-1185">Reference proteome</keyword>
<keyword evidence="2" id="KW-0812">Transmembrane</keyword>
<evidence type="ECO:0000256" key="1">
    <source>
        <dbReference type="SAM" id="MobiDB-lite"/>
    </source>
</evidence>
<feature type="transmembrane region" description="Helical" evidence="2">
    <location>
        <begin position="76"/>
        <end position="100"/>
    </location>
</feature>
<name>A0ABP8QC84_9GAMM</name>
<keyword evidence="2" id="KW-0472">Membrane</keyword>
<evidence type="ECO:0000256" key="2">
    <source>
        <dbReference type="SAM" id="Phobius"/>
    </source>
</evidence>
<protein>
    <submittedName>
        <fullName evidence="3">Membrane protein FxsA</fullName>
    </submittedName>
</protein>
<proteinExistence type="predicted"/>
<comment type="caution">
    <text evidence="3">The sequence shown here is derived from an EMBL/GenBank/DDBJ whole genome shotgun (WGS) entry which is preliminary data.</text>
</comment>
<reference evidence="4" key="1">
    <citation type="journal article" date="2019" name="Int. J. Syst. Evol. Microbiol.">
        <title>The Global Catalogue of Microorganisms (GCM) 10K type strain sequencing project: providing services to taxonomists for standard genome sequencing and annotation.</title>
        <authorList>
            <consortium name="The Broad Institute Genomics Platform"/>
            <consortium name="The Broad Institute Genome Sequencing Center for Infectious Disease"/>
            <person name="Wu L."/>
            <person name="Ma J."/>
        </authorList>
    </citation>
    <scope>NUCLEOTIDE SEQUENCE [LARGE SCALE GENOMIC DNA]</scope>
    <source>
        <strain evidence="4">JCM 32226</strain>
    </source>
</reference>